<evidence type="ECO:0008006" key="4">
    <source>
        <dbReference type="Google" id="ProtNLM"/>
    </source>
</evidence>
<feature type="signal peptide" evidence="1">
    <location>
        <begin position="1"/>
        <end position="33"/>
    </location>
</feature>
<name>A0ABS0SXE8_9CAUL</name>
<protein>
    <recommendedName>
        <fullName evidence="4">Spore coat protein U domain-containing protein</fullName>
    </recommendedName>
</protein>
<accession>A0ABS0SXE8</accession>
<feature type="chain" id="PRO_5047525378" description="Spore coat protein U domain-containing protein" evidence="1">
    <location>
        <begin position="34"/>
        <end position="199"/>
    </location>
</feature>
<keyword evidence="3" id="KW-1185">Reference proteome</keyword>
<dbReference type="RefSeq" id="WP_198576236.1">
    <property type="nucleotide sequence ID" value="NZ_JADWOX010000007.1"/>
</dbReference>
<evidence type="ECO:0000313" key="2">
    <source>
        <dbReference type="EMBL" id="MBI1684317.1"/>
    </source>
</evidence>
<comment type="caution">
    <text evidence="2">The sequence shown here is derived from an EMBL/GenBank/DDBJ whole genome shotgun (WGS) entry which is preliminary data.</text>
</comment>
<proteinExistence type="predicted"/>
<dbReference type="EMBL" id="JADWOX010000007">
    <property type="protein sequence ID" value="MBI1684317.1"/>
    <property type="molecule type" value="Genomic_DNA"/>
</dbReference>
<keyword evidence="1" id="KW-0732">Signal</keyword>
<reference evidence="2 3" key="1">
    <citation type="submission" date="2020-11" db="EMBL/GenBank/DDBJ databases">
        <title>genome sequence of strain KACC 18849.</title>
        <authorList>
            <person name="Gao J."/>
            <person name="Zhang X."/>
        </authorList>
    </citation>
    <scope>NUCLEOTIDE SEQUENCE [LARGE SCALE GENOMIC DNA]</scope>
    <source>
        <strain evidence="2 3">KACC 18849</strain>
    </source>
</reference>
<evidence type="ECO:0000313" key="3">
    <source>
        <dbReference type="Proteomes" id="UP000639859"/>
    </source>
</evidence>
<sequence length="199" mass="19333">MIQHRTCLANGVASLAATAVALGALAAATGAYAQDPVQGTVGMDAQVAQVCVLGTPTPGALALGQISEASGTRVGRLATIASQSIQLPGTFCNYAGAALAITASPLAVTTTTQAGFVGSVDYTCTISAWGATSATVRTSATNASGVGSPSTNAAPQETDLTLVVSDFATASDDLLQPGAYLALVTITLGPDAGLAASGS</sequence>
<evidence type="ECO:0000256" key="1">
    <source>
        <dbReference type="SAM" id="SignalP"/>
    </source>
</evidence>
<dbReference type="Proteomes" id="UP000639859">
    <property type="component" value="Unassembled WGS sequence"/>
</dbReference>
<gene>
    <name evidence="2" type="ORF">I4Q42_11625</name>
</gene>
<organism evidence="2 3">
    <name type="scientific">Caulobacter hibisci</name>
    <dbReference type="NCBI Taxonomy" id="2035993"/>
    <lineage>
        <taxon>Bacteria</taxon>
        <taxon>Pseudomonadati</taxon>
        <taxon>Pseudomonadota</taxon>
        <taxon>Alphaproteobacteria</taxon>
        <taxon>Caulobacterales</taxon>
        <taxon>Caulobacteraceae</taxon>
        <taxon>Caulobacter</taxon>
    </lineage>
</organism>